<keyword evidence="2" id="KW-1185">Reference proteome</keyword>
<evidence type="ECO:0000313" key="2">
    <source>
        <dbReference type="Proteomes" id="UP001165378"/>
    </source>
</evidence>
<organism evidence="1 2">
    <name type="scientific">Yinghuangia soli</name>
    <dbReference type="NCBI Taxonomy" id="2908204"/>
    <lineage>
        <taxon>Bacteria</taxon>
        <taxon>Bacillati</taxon>
        <taxon>Actinomycetota</taxon>
        <taxon>Actinomycetes</taxon>
        <taxon>Kitasatosporales</taxon>
        <taxon>Streptomycetaceae</taxon>
        <taxon>Yinghuangia</taxon>
    </lineage>
</organism>
<dbReference type="Proteomes" id="UP001165378">
    <property type="component" value="Unassembled WGS sequence"/>
</dbReference>
<protein>
    <submittedName>
        <fullName evidence="1">Uncharacterized protein</fullName>
    </submittedName>
</protein>
<proteinExistence type="predicted"/>
<evidence type="ECO:0000313" key="1">
    <source>
        <dbReference type="EMBL" id="MCF2526149.1"/>
    </source>
</evidence>
<sequence>MSAPEPGVIPPLFAGLVDDAAVFPPGNLPLPEAVAAHRRHRAAWYADLVGPFLVGSGKIAELTELADPADPLRVAVVVAGGAEAVGPALTAVLAAPGLVLAGAETAGDTAAVIAAYHEFLPEDLSGAVEVAYDDDLEANLELIAATRHRAKFRTGGVVAEAFPSPEALGRFLWLCAARSLPFKLTAGLHNAMHHTDPETGFVHHGFLNVAEATLAARRQGPYLWEGGREIGEFAAILADESGRLADRIGRAAAPEAPYTRELFTGFGSCSIDEPLDDLVALGLVARPAAPARTKEQHP</sequence>
<comment type="caution">
    <text evidence="1">The sequence shown here is derived from an EMBL/GenBank/DDBJ whole genome shotgun (WGS) entry which is preliminary data.</text>
</comment>
<gene>
    <name evidence="1" type="ORF">LZ495_02780</name>
</gene>
<dbReference type="AlphaFoldDB" id="A0AA41PWI2"/>
<name>A0AA41PWI2_9ACTN</name>
<reference evidence="1" key="1">
    <citation type="submission" date="2022-01" db="EMBL/GenBank/DDBJ databases">
        <title>Genome-Based Taxonomic Classification of the Phylum Actinobacteria.</title>
        <authorList>
            <person name="Gao Y."/>
        </authorList>
    </citation>
    <scope>NUCLEOTIDE SEQUENCE</scope>
    <source>
        <strain evidence="1">KLBMP 8922</strain>
    </source>
</reference>
<accession>A0AA41PWI2</accession>
<dbReference type="RefSeq" id="WP_235050205.1">
    <property type="nucleotide sequence ID" value="NZ_JAKFHA010000001.1"/>
</dbReference>
<dbReference type="EMBL" id="JAKFHA010000001">
    <property type="protein sequence ID" value="MCF2526149.1"/>
    <property type="molecule type" value="Genomic_DNA"/>
</dbReference>